<evidence type="ECO:0000313" key="3">
    <source>
        <dbReference type="Proteomes" id="UP000308037"/>
    </source>
</evidence>
<feature type="region of interest" description="Disordered" evidence="1">
    <location>
        <begin position="16"/>
        <end position="40"/>
    </location>
</feature>
<dbReference type="InterPro" id="IPR055959">
    <property type="entry name" value="DUF7537"/>
</dbReference>
<name>A0A4U5JHY8_9EURY</name>
<protein>
    <submittedName>
        <fullName evidence="2">Uncharacterized protein</fullName>
    </submittedName>
</protein>
<dbReference type="Pfam" id="PF24381">
    <property type="entry name" value="DUF7537"/>
    <property type="match status" value="1"/>
</dbReference>
<evidence type="ECO:0000256" key="1">
    <source>
        <dbReference type="SAM" id="MobiDB-lite"/>
    </source>
</evidence>
<proteinExistence type="predicted"/>
<dbReference type="AlphaFoldDB" id="A0A4U5JHY8"/>
<gene>
    <name evidence="2" type="ORF">DM868_00605</name>
</gene>
<sequence>MILLVVLTGCSGVGFDSDSPTDRSVEPVTPVPVPAADPATLRTSGIDDDGVSDPAALATAHGQWLANRSYTLTSNQTVRYENGTVRSQYTVHLRLTEDRTYHAAVRTGGVDGPKVLGEPPAYAEFWSDRETYVRAFGEPDPRYNEFSPTASGVGTWYFWAMTGSFTFRMTPGVMIQSSFSEVPTRIETRRIEAGVPRYRLTSPEPTTASLPFPDAVPARNVSLTAEVDGTGLVRQLRLDYRGRIDEEPVVVTRRISYTNVGSTDADRPEWFDEAADST</sequence>
<dbReference type="OrthoDB" id="248642at2157"/>
<keyword evidence="3" id="KW-1185">Reference proteome</keyword>
<dbReference type="EMBL" id="QKNX01000001">
    <property type="protein sequence ID" value="TKR27628.1"/>
    <property type="molecule type" value="Genomic_DNA"/>
</dbReference>
<organism evidence="2 3">
    <name type="scientific">Natronomonas salsuginis</name>
    <dbReference type="NCBI Taxonomy" id="2217661"/>
    <lineage>
        <taxon>Archaea</taxon>
        <taxon>Methanobacteriati</taxon>
        <taxon>Methanobacteriota</taxon>
        <taxon>Stenosarchaea group</taxon>
        <taxon>Halobacteria</taxon>
        <taxon>Halobacteriales</taxon>
        <taxon>Natronomonadaceae</taxon>
        <taxon>Natronomonas</taxon>
    </lineage>
</organism>
<dbReference type="Proteomes" id="UP000308037">
    <property type="component" value="Unassembled WGS sequence"/>
</dbReference>
<dbReference type="RefSeq" id="WP_137274921.1">
    <property type="nucleotide sequence ID" value="NZ_QKNX01000001.1"/>
</dbReference>
<comment type="caution">
    <text evidence="2">The sequence shown here is derived from an EMBL/GenBank/DDBJ whole genome shotgun (WGS) entry which is preliminary data.</text>
</comment>
<reference evidence="2 3" key="1">
    <citation type="submission" date="2019-04" db="EMBL/GenBank/DDBJ databases">
        <title>Natronomonas sp. F20-122 a newhaloarchaeon isolated from a saline saltern of Isla Bacuta, Huelva, Spain.</title>
        <authorList>
            <person name="Duran-Viseras A."/>
            <person name="Sanchez-Porro C."/>
            <person name="Ventosa A."/>
        </authorList>
    </citation>
    <scope>NUCLEOTIDE SEQUENCE [LARGE SCALE GENOMIC DNA]</scope>
    <source>
        <strain evidence="2 3">F20-122</strain>
    </source>
</reference>
<accession>A0A4U5JHY8</accession>
<evidence type="ECO:0000313" key="2">
    <source>
        <dbReference type="EMBL" id="TKR27628.1"/>
    </source>
</evidence>